<dbReference type="InterPro" id="IPR036188">
    <property type="entry name" value="FAD/NAD-bd_sf"/>
</dbReference>
<sequence>MKMLDWLIIGAGVHGLHVAARLRRRGFALRLLDPHPRPLAEWDRRAEALAMTHLRSPLDQDLDVGELSLHHFSHAQPRLEPGVFAGPCRAPSLDLFRRHVEWIRARLGLDALLERGTATGLELVDRGVRVDSDRGSLVARRVILAVGPPQTCVPAWAVPIGGAALHVFDPEFDRSLPTSSAVVVGGGLSAVQLALHWARARPGATTLICRRPPPIAELDAASRWARPRCPWRFASIPLAGRLAMLDAETRRGSVPPRVAARLTRAQRRGSLRIVIGEIADGRRDAAELLVTLGDHSTLRCRRLALATGFAPNFERVPLLDTVTEELGLERGPLALPVLDERLRWHPRIHVVGSAARLSLGPLAANIAGARLAALRLDGLAAP</sequence>
<dbReference type="PANTHER" id="PTHR38663:SF1">
    <property type="entry name" value="L-ORNITHINE N(5)-MONOOXYGENASE"/>
    <property type="match status" value="1"/>
</dbReference>
<evidence type="ECO:0000313" key="3">
    <source>
        <dbReference type="Proteomes" id="UP000031599"/>
    </source>
</evidence>
<dbReference type="AlphaFoldDB" id="A0A0C2DCR7"/>
<dbReference type="InterPro" id="IPR023753">
    <property type="entry name" value="FAD/NAD-binding_dom"/>
</dbReference>
<accession>A0A0C2DCR7</accession>
<protein>
    <recommendedName>
        <fullName evidence="1">FAD/NAD(P)-binding domain-containing protein</fullName>
    </recommendedName>
</protein>
<evidence type="ECO:0000313" key="2">
    <source>
        <dbReference type="EMBL" id="KIG17517.1"/>
    </source>
</evidence>
<dbReference type="Pfam" id="PF13450">
    <property type="entry name" value="NAD_binding_8"/>
    <property type="match status" value="1"/>
</dbReference>
<reference evidence="2 3" key="1">
    <citation type="submission" date="2014-12" db="EMBL/GenBank/DDBJ databases">
        <title>Genome assembly of Enhygromyxa salina DSM 15201.</title>
        <authorList>
            <person name="Sharma G."/>
            <person name="Subramanian S."/>
        </authorList>
    </citation>
    <scope>NUCLEOTIDE SEQUENCE [LARGE SCALE GENOMIC DNA]</scope>
    <source>
        <strain evidence="2 3">DSM 15201</strain>
    </source>
</reference>
<dbReference type="Pfam" id="PF07992">
    <property type="entry name" value="Pyr_redox_2"/>
    <property type="match status" value="1"/>
</dbReference>
<dbReference type="PRINTS" id="PR00368">
    <property type="entry name" value="FADPNR"/>
</dbReference>
<dbReference type="EMBL" id="JMCC02000023">
    <property type="protein sequence ID" value="KIG17517.1"/>
    <property type="molecule type" value="Genomic_DNA"/>
</dbReference>
<dbReference type="SUPFAM" id="SSF51905">
    <property type="entry name" value="FAD/NAD(P)-binding domain"/>
    <property type="match status" value="1"/>
</dbReference>
<dbReference type="PANTHER" id="PTHR38663">
    <property type="match status" value="1"/>
</dbReference>
<proteinExistence type="predicted"/>
<evidence type="ECO:0000259" key="1">
    <source>
        <dbReference type="Pfam" id="PF07992"/>
    </source>
</evidence>
<gene>
    <name evidence="2" type="ORF">DB30_03218</name>
</gene>
<feature type="domain" description="FAD/NAD(P)-binding" evidence="1">
    <location>
        <begin position="122"/>
        <end position="355"/>
    </location>
</feature>
<name>A0A0C2DCR7_9BACT</name>
<dbReference type="Gene3D" id="3.50.50.60">
    <property type="entry name" value="FAD/NAD(P)-binding domain"/>
    <property type="match status" value="1"/>
</dbReference>
<dbReference type="GO" id="GO:0016491">
    <property type="term" value="F:oxidoreductase activity"/>
    <property type="evidence" value="ECO:0007669"/>
    <property type="project" value="InterPro"/>
</dbReference>
<comment type="caution">
    <text evidence="2">The sequence shown here is derived from an EMBL/GenBank/DDBJ whole genome shotgun (WGS) entry which is preliminary data.</text>
</comment>
<dbReference type="Proteomes" id="UP000031599">
    <property type="component" value="Unassembled WGS sequence"/>
</dbReference>
<dbReference type="PRINTS" id="PR00411">
    <property type="entry name" value="PNDRDTASEI"/>
</dbReference>
<organism evidence="2 3">
    <name type="scientific">Enhygromyxa salina</name>
    <dbReference type="NCBI Taxonomy" id="215803"/>
    <lineage>
        <taxon>Bacteria</taxon>
        <taxon>Pseudomonadati</taxon>
        <taxon>Myxococcota</taxon>
        <taxon>Polyangia</taxon>
        <taxon>Nannocystales</taxon>
        <taxon>Nannocystaceae</taxon>
        <taxon>Enhygromyxa</taxon>
    </lineage>
</organism>